<comment type="cofactor">
    <cofactor evidence="10">
        <name>[2Fe-2S] cluster</name>
        <dbReference type="ChEBI" id="CHEBI:190135"/>
    </cofactor>
</comment>
<keyword evidence="5" id="KW-0479">Metal-binding</keyword>
<keyword evidence="13" id="KW-1185">Reference proteome</keyword>
<dbReference type="EMBL" id="AP026798">
    <property type="protein sequence ID" value="BDR53080.1"/>
    <property type="molecule type" value="Genomic_DNA"/>
</dbReference>
<evidence type="ECO:0000256" key="9">
    <source>
        <dbReference type="ARBA" id="ARBA00023014"/>
    </source>
</evidence>
<keyword evidence="8" id="KW-0408">Iron</keyword>
<dbReference type="PANTHER" id="PTHR43513">
    <property type="entry name" value="DIHYDROOROTATE DEHYDROGENASE B (NAD(+)), ELECTRON TRANSFER SUBUNIT"/>
    <property type="match status" value="1"/>
</dbReference>
<keyword evidence="4" id="KW-0001">2Fe-2S</keyword>
<dbReference type="InterPro" id="IPR017938">
    <property type="entry name" value="Riboflavin_synthase-like_b-brl"/>
</dbReference>
<name>A0ABM8B876_9BIFI</name>
<evidence type="ECO:0000256" key="7">
    <source>
        <dbReference type="ARBA" id="ARBA00022982"/>
    </source>
</evidence>
<evidence type="ECO:0000256" key="5">
    <source>
        <dbReference type="ARBA" id="ARBA00022723"/>
    </source>
</evidence>
<gene>
    <name evidence="12" type="primary">pyrDII</name>
    <name evidence="12" type="ORF">KIM372_09870</name>
</gene>
<keyword evidence="9" id="KW-0411">Iron-sulfur</keyword>
<keyword evidence="3" id="KW-0285">Flavoprotein</keyword>
<comment type="similarity">
    <text evidence="1">Belongs to the PyrK family.</text>
</comment>
<dbReference type="SUPFAM" id="SSF52343">
    <property type="entry name" value="Ferredoxin reductase-like, C-terminal NADP-linked domain"/>
    <property type="match status" value="1"/>
</dbReference>
<keyword evidence="2" id="KW-0813">Transport</keyword>
<dbReference type="InterPro" id="IPR050353">
    <property type="entry name" value="PyrK_electron_transfer"/>
</dbReference>
<evidence type="ECO:0000256" key="1">
    <source>
        <dbReference type="ARBA" id="ARBA00006422"/>
    </source>
</evidence>
<evidence type="ECO:0000313" key="12">
    <source>
        <dbReference type="EMBL" id="BDR53080.1"/>
    </source>
</evidence>
<dbReference type="InterPro" id="IPR017927">
    <property type="entry name" value="FAD-bd_FR_type"/>
</dbReference>
<dbReference type="Gene3D" id="2.10.240.10">
    <property type="entry name" value="Dihydroorotate dehydrogenase, electron transfer subunit"/>
    <property type="match status" value="1"/>
</dbReference>
<dbReference type="Gene3D" id="3.40.50.80">
    <property type="entry name" value="Nucleotide-binding domain of ferredoxin-NADP reductase (FNR) module"/>
    <property type="match status" value="1"/>
</dbReference>
<keyword evidence="6" id="KW-0274">FAD</keyword>
<keyword evidence="7" id="KW-0249">Electron transport</keyword>
<sequence>MSTATMFQATQSLPVGERYGKRPGRRRARVTGSRQLARGIYQLTICDSIVAGRAQPGQFVNLYSPNPTRLLPRPFGVAQVQGSEFDLIYQIVGQGTAEFARLQAGDWVNLLGPLGQPFQLDQPGDYLLVGGGLGVPPLIRAAQSLARRTDARVLALLGYREERFADDIVRPYANQLLSIDNAAGNVITLLDRLEDQEQLSHPQILSCGPKPMMQAIAAWAAQRSIPTQLSLEERMGCGYGACVACAVDSSRGRLKVCTDGPVFRAEELGWGRE</sequence>
<dbReference type="Pfam" id="PF10418">
    <property type="entry name" value="DHODB_Fe-S_bind"/>
    <property type="match status" value="1"/>
</dbReference>
<organism evidence="12 13">
    <name type="scientific">Bombiscardovia nodaiensis</name>
    <dbReference type="NCBI Taxonomy" id="2932181"/>
    <lineage>
        <taxon>Bacteria</taxon>
        <taxon>Bacillati</taxon>
        <taxon>Actinomycetota</taxon>
        <taxon>Actinomycetes</taxon>
        <taxon>Bifidobacteriales</taxon>
        <taxon>Bifidobacteriaceae</taxon>
        <taxon>Bombiscardovia</taxon>
    </lineage>
</organism>
<dbReference type="Gene3D" id="2.40.30.10">
    <property type="entry name" value="Translation factors"/>
    <property type="match status" value="1"/>
</dbReference>
<evidence type="ECO:0000256" key="6">
    <source>
        <dbReference type="ARBA" id="ARBA00022827"/>
    </source>
</evidence>
<dbReference type="InterPro" id="IPR019480">
    <property type="entry name" value="Dihydroorotate_DH_Fe-S-bd"/>
</dbReference>
<dbReference type="Proteomes" id="UP001321766">
    <property type="component" value="Chromosome"/>
</dbReference>
<evidence type="ECO:0000256" key="2">
    <source>
        <dbReference type="ARBA" id="ARBA00022448"/>
    </source>
</evidence>
<evidence type="ECO:0000259" key="11">
    <source>
        <dbReference type="PROSITE" id="PS51384"/>
    </source>
</evidence>
<evidence type="ECO:0000256" key="10">
    <source>
        <dbReference type="ARBA" id="ARBA00034078"/>
    </source>
</evidence>
<dbReference type="InterPro" id="IPR039261">
    <property type="entry name" value="FNR_nucleotide-bd"/>
</dbReference>
<dbReference type="InterPro" id="IPR012165">
    <property type="entry name" value="Cyt_c3_hydrogenase_gsu"/>
</dbReference>
<evidence type="ECO:0000256" key="3">
    <source>
        <dbReference type="ARBA" id="ARBA00022630"/>
    </source>
</evidence>
<evidence type="ECO:0000256" key="4">
    <source>
        <dbReference type="ARBA" id="ARBA00022714"/>
    </source>
</evidence>
<evidence type="ECO:0000256" key="8">
    <source>
        <dbReference type="ARBA" id="ARBA00023004"/>
    </source>
</evidence>
<dbReference type="PROSITE" id="PS51384">
    <property type="entry name" value="FAD_FR"/>
    <property type="match status" value="1"/>
</dbReference>
<feature type="domain" description="FAD-binding FR-type" evidence="11">
    <location>
        <begin position="23"/>
        <end position="120"/>
    </location>
</feature>
<dbReference type="PANTHER" id="PTHR43513:SF3">
    <property type="entry name" value="DIHYDROOROTATE DEHYDROGENASE B (NAD(+)), ELECTRON TRANSFER SUBUNIT-RELATED"/>
    <property type="match status" value="1"/>
</dbReference>
<dbReference type="InterPro" id="IPR037117">
    <property type="entry name" value="Dihydroorotate_DH_ele_sf"/>
</dbReference>
<proteinExistence type="inferred from homology"/>
<dbReference type="PIRSF" id="PIRSF006816">
    <property type="entry name" value="Cyc3_hyd_g"/>
    <property type="match status" value="1"/>
</dbReference>
<evidence type="ECO:0000313" key="13">
    <source>
        <dbReference type="Proteomes" id="UP001321766"/>
    </source>
</evidence>
<protein>
    <submittedName>
        <fullName evidence="12">Dihydroorotate dehydrogenase</fullName>
    </submittedName>
</protein>
<dbReference type="CDD" id="cd06218">
    <property type="entry name" value="DHOD_e_trans"/>
    <property type="match status" value="1"/>
</dbReference>
<accession>A0ABM8B876</accession>
<reference evidence="12 13" key="1">
    <citation type="journal article" date="2023" name="Microbiol. Spectr.">
        <title>Symbiosis of Carpenter Bees with Uncharacterized Lactic Acid Bacteria Showing NAD Auxotrophy.</title>
        <authorList>
            <person name="Kawasaki S."/>
            <person name="Ozawa K."/>
            <person name="Mori T."/>
            <person name="Yamamoto A."/>
            <person name="Ito M."/>
            <person name="Ohkuma M."/>
            <person name="Sakamoto M."/>
            <person name="Matsutani M."/>
        </authorList>
    </citation>
    <scope>NUCLEOTIDE SEQUENCE [LARGE SCALE GENOMIC DNA]</scope>
    <source>
        <strain evidence="12 13">Kim37-2</strain>
    </source>
</reference>
<dbReference type="SUPFAM" id="SSF63380">
    <property type="entry name" value="Riboflavin synthase domain-like"/>
    <property type="match status" value="1"/>
</dbReference>